<accession>A0AA95GCZ9</accession>
<name>A0AA95GCZ9_9GAMM</name>
<dbReference type="RefSeq" id="WP_280629667.1">
    <property type="nucleotide sequence ID" value="NZ_CP123498.1"/>
</dbReference>
<keyword evidence="1" id="KW-0547">Nucleotide-binding</keyword>
<reference evidence="3" key="1">
    <citation type="submission" date="2023-04" db="EMBL/GenBank/DDBJ databases">
        <title>Genome dynamics across the evolutionary transition to endosymbiosis.</title>
        <authorList>
            <person name="Siozios S."/>
            <person name="Nadal-Jimenez P."/>
            <person name="Azagi T."/>
            <person name="Sprong H."/>
            <person name="Frost C.L."/>
            <person name="Parratt S.R."/>
            <person name="Taylor G."/>
            <person name="Brettell L."/>
            <person name="Lew K.C."/>
            <person name="Croft L."/>
            <person name="King K.C."/>
            <person name="Brockhurst M.A."/>
            <person name="Hypsa V."/>
            <person name="Novakova E."/>
            <person name="Darby A.C."/>
            <person name="Hurst G.D.D."/>
        </authorList>
    </citation>
    <scope>NUCLEOTIDE SEQUENCE</scope>
    <source>
        <strain evidence="3">AIh</strain>
    </source>
</reference>
<evidence type="ECO:0000259" key="2">
    <source>
        <dbReference type="Pfam" id="PF24729"/>
    </source>
</evidence>
<dbReference type="GO" id="GO:0000166">
    <property type="term" value="F:nucleotide binding"/>
    <property type="evidence" value="ECO:0007669"/>
    <property type="project" value="UniProtKB-KW"/>
</dbReference>
<gene>
    <name evidence="3" type="ORF">QE207_05090</name>
</gene>
<protein>
    <recommendedName>
        <fullName evidence="2">Acb2/Tad1 hairpin domain-containing protein</fullName>
    </recommendedName>
</protein>
<dbReference type="EMBL" id="CP123498">
    <property type="protein sequence ID" value="WGL95962.1"/>
    <property type="molecule type" value="Genomic_DNA"/>
</dbReference>
<evidence type="ECO:0000256" key="1">
    <source>
        <dbReference type="ARBA" id="ARBA00022741"/>
    </source>
</evidence>
<dbReference type="Proteomes" id="UP001177597">
    <property type="component" value="Chromosome"/>
</dbReference>
<feature type="domain" description="Acb2/Tad1 hairpin" evidence="2">
    <location>
        <begin position="12"/>
        <end position="74"/>
    </location>
</feature>
<dbReference type="InterPro" id="IPR056098">
    <property type="entry name" value="Acb2/Tad1_hairpin"/>
</dbReference>
<dbReference type="Pfam" id="PF24729">
    <property type="entry name" value="Acb2_Tad1_hairpin"/>
    <property type="match status" value="1"/>
</dbReference>
<sequence length="77" mass="8942">MNNKELTYGEKAVGLEFNPSGDSDVFKVKRHIADLIEQLNNFRTYEDNPEIKKMCSLAITDLQTAQMWTVKALTWKY</sequence>
<evidence type="ECO:0000313" key="3">
    <source>
        <dbReference type="EMBL" id="WGL95962.1"/>
    </source>
</evidence>
<dbReference type="AlphaFoldDB" id="A0AA95GCZ9"/>
<organism evidence="3 4">
    <name type="scientific">Arsenophonus nasoniae</name>
    <name type="common">son-killer infecting Nasonia vitripennis</name>
    <dbReference type="NCBI Taxonomy" id="638"/>
    <lineage>
        <taxon>Bacteria</taxon>
        <taxon>Pseudomonadati</taxon>
        <taxon>Pseudomonadota</taxon>
        <taxon>Gammaproteobacteria</taxon>
        <taxon>Enterobacterales</taxon>
        <taxon>Morganellaceae</taxon>
        <taxon>Arsenophonus</taxon>
    </lineage>
</organism>
<evidence type="ECO:0000313" key="4">
    <source>
        <dbReference type="Proteomes" id="UP001177597"/>
    </source>
</evidence>
<proteinExistence type="predicted"/>